<evidence type="ECO:0008006" key="4">
    <source>
        <dbReference type="Google" id="ProtNLM"/>
    </source>
</evidence>
<comment type="caution">
    <text evidence="2">The sequence shown here is derived from an EMBL/GenBank/DDBJ whole genome shotgun (WGS) entry which is preliminary data.</text>
</comment>
<reference evidence="2 3" key="1">
    <citation type="submission" date="2020-03" db="EMBL/GenBank/DDBJ databases">
        <title>Genomic Encyclopedia of Type Strains, Phase IV (KMG-IV): sequencing the most valuable type-strain genomes for metagenomic binning, comparative biology and taxonomic classification.</title>
        <authorList>
            <person name="Goeker M."/>
        </authorList>
    </citation>
    <scope>NUCLEOTIDE SEQUENCE [LARGE SCALE GENOMIC DNA]</scope>
    <source>
        <strain evidence="2 3">DSM 22753</strain>
    </source>
</reference>
<gene>
    <name evidence="2" type="ORF">FHT01_000280</name>
</gene>
<dbReference type="EMBL" id="JAASQP010000001">
    <property type="protein sequence ID" value="NIJ22738.1"/>
    <property type="molecule type" value="Genomic_DNA"/>
</dbReference>
<dbReference type="InterPro" id="IPR002816">
    <property type="entry name" value="TraB/PrgY/GumN_fam"/>
</dbReference>
<dbReference type="PANTHER" id="PTHR40590:SF1">
    <property type="entry name" value="CYTOPLASMIC PROTEIN"/>
    <property type="match status" value="1"/>
</dbReference>
<evidence type="ECO:0000313" key="3">
    <source>
        <dbReference type="Proteomes" id="UP000788153"/>
    </source>
</evidence>
<proteinExistence type="predicted"/>
<organism evidence="2 3">
    <name type="scientific">Sphingomonas japonica</name>
    <dbReference type="NCBI Taxonomy" id="511662"/>
    <lineage>
        <taxon>Bacteria</taxon>
        <taxon>Pseudomonadati</taxon>
        <taxon>Pseudomonadota</taxon>
        <taxon>Alphaproteobacteria</taxon>
        <taxon>Sphingomonadales</taxon>
        <taxon>Sphingomonadaceae</taxon>
        <taxon>Sphingomonas</taxon>
    </lineage>
</organism>
<accession>A0ABX0TWW7</accession>
<name>A0ABX0TWW7_9SPHN</name>
<feature type="chain" id="PRO_5045381941" description="TraB family protein" evidence="1">
    <location>
        <begin position="23"/>
        <end position="303"/>
    </location>
</feature>
<evidence type="ECO:0000313" key="2">
    <source>
        <dbReference type="EMBL" id="NIJ22738.1"/>
    </source>
</evidence>
<dbReference type="CDD" id="cd14789">
    <property type="entry name" value="Tiki"/>
    <property type="match status" value="1"/>
</dbReference>
<protein>
    <recommendedName>
        <fullName evidence="4">TraB family protein</fullName>
    </recommendedName>
</protein>
<dbReference type="InterPro" id="IPR047111">
    <property type="entry name" value="YbaP-like"/>
</dbReference>
<dbReference type="Proteomes" id="UP000788153">
    <property type="component" value="Unassembled WGS sequence"/>
</dbReference>
<dbReference type="PANTHER" id="PTHR40590">
    <property type="entry name" value="CYTOPLASMIC PROTEIN-RELATED"/>
    <property type="match status" value="1"/>
</dbReference>
<dbReference type="Pfam" id="PF01963">
    <property type="entry name" value="TraB_PrgY_gumN"/>
    <property type="match status" value="1"/>
</dbReference>
<sequence>MKTFLLTAFAALALAGPPAAIAQTAPAPTPAPAAVDADPALWVVKDDDTTIYLFGTVHVLKPGLSWFDEGVKKAFDASDQLVLEMVPPPDAVAGPAMMKIASNPTGPALSDKLPADLKAKYEKAMTDNGVPVAAFERMDPWFPGLMLSLIPLQKLGYSPDTGAERVLMKAAEAANKPISGVETFDEQLGFFDTLPEPAQIGFLRSTIDSLPRVQSVFDSMVVHWSAGDPDALGKVMNEELRETPEVGKVLLSDRNARWADWIDTRLDTPGKVFMAVGAGHLAGPDSVQVWLGKRDLKATRVAY</sequence>
<feature type="signal peptide" evidence="1">
    <location>
        <begin position="1"/>
        <end position="22"/>
    </location>
</feature>
<evidence type="ECO:0000256" key="1">
    <source>
        <dbReference type="SAM" id="SignalP"/>
    </source>
</evidence>
<keyword evidence="1" id="KW-0732">Signal</keyword>
<keyword evidence="3" id="KW-1185">Reference proteome</keyword>
<dbReference type="RefSeq" id="WP_140047954.1">
    <property type="nucleotide sequence ID" value="NZ_BAAAEV010000001.1"/>
</dbReference>